<dbReference type="Gene3D" id="3.40.50.720">
    <property type="entry name" value="NAD(P)-binding Rossmann-like Domain"/>
    <property type="match status" value="1"/>
</dbReference>
<evidence type="ECO:0000256" key="2">
    <source>
        <dbReference type="ARBA" id="ARBA00022857"/>
    </source>
</evidence>
<dbReference type="RefSeq" id="WP_144745813.1">
    <property type="nucleotide sequence ID" value="NZ_VMNW02000002.1"/>
</dbReference>
<keyword evidence="2" id="KW-0521">NADP</keyword>
<comment type="similarity">
    <text evidence="1">Belongs to the short-chain dehydrogenases/reductases (SDR) family.</text>
</comment>
<evidence type="ECO:0000313" key="6">
    <source>
        <dbReference type="Proteomes" id="UP000319769"/>
    </source>
</evidence>
<dbReference type="EMBL" id="VMNW02000002">
    <property type="protein sequence ID" value="KAA9166477.1"/>
    <property type="molecule type" value="Genomic_DNA"/>
</dbReference>
<dbReference type="InterPro" id="IPR020904">
    <property type="entry name" value="Sc_DH/Rdtase_CS"/>
</dbReference>
<protein>
    <submittedName>
        <fullName evidence="5">SDR family NAD(P)-dependent oxidoreductase</fullName>
    </submittedName>
</protein>
<dbReference type="PANTHER" id="PTHR43391">
    <property type="entry name" value="RETINOL DEHYDROGENASE-RELATED"/>
    <property type="match status" value="1"/>
</dbReference>
<evidence type="ECO:0000256" key="4">
    <source>
        <dbReference type="SAM" id="MobiDB-lite"/>
    </source>
</evidence>
<comment type="caution">
    <text evidence="5">The sequence shown here is derived from an EMBL/GenBank/DDBJ whole genome shotgun (WGS) entry which is preliminary data.</text>
</comment>
<keyword evidence="6" id="KW-1185">Reference proteome</keyword>
<dbReference type="PRINTS" id="PR00081">
    <property type="entry name" value="GDHRDH"/>
</dbReference>
<dbReference type="AlphaFoldDB" id="A0A5N0VJB8"/>
<organism evidence="5 6">
    <name type="scientific">Amycolatopsis acidicola</name>
    <dbReference type="NCBI Taxonomy" id="2596893"/>
    <lineage>
        <taxon>Bacteria</taxon>
        <taxon>Bacillati</taxon>
        <taxon>Actinomycetota</taxon>
        <taxon>Actinomycetes</taxon>
        <taxon>Pseudonocardiales</taxon>
        <taxon>Pseudonocardiaceae</taxon>
        <taxon>Amycolatopsis</taxon>
    </lineage>
</organism>
<feature type="region of interest" description="Disordered" evidence="4">
    <location>
        <begin position="199"/>
        <end position="218"/>
    </location>
</feature>
<dbReference type="InterPro" id="IPR036291">
    <property type="entry name" value="NAD(P)-bd_dom_sf"/>
</dbReference>
<keyword evidence="3" id="KW-0560">Oxidoreductase</keyword>
<dbReference type="PANTHER" id="PTHR43391:SF14">
    <property type="entry name" value="DEHYDROGENASE_REDUCTASE SDR FAMILY PROTEIN 7-LIKE"/>
    <property type="match status" value="1"/>
</dbReference>
<proteinExistence type="inferred from homology"/>
<dbReference type="Proteomes" id="UP000319769">
    <property type="component" value="Unassembled WGS sequence"/>
</dbReference>
<dbReference type="OrthoDB" id="9803333at2"/>
<accession>A0A5N0VJB8</accession>
<dbReference type="Pfam" id="PF00106">
    <property type="entry name" value="adh_short"/>
    <property type="match status" value="1"/>
</dbReference>
<evidence type="ECO:0000313" key="5">
    <source>
        <dbReference type="EMBL" id="KAA9166477.1"/>
    </source>
</evidence>
<dbReference type="CDD" id="cd05233">
    <property type="entry name" value="SDR_c"/>
    <property type="match status" value="1"/>
</dbReference>
<sequence length="267" mass="26882">MSAGPVAVVTGAASGIGAALARACAARGMALALADVEAGPLAEVAESLRGNGSRVLECAIDVADGDAVAAFATAVRAEFGRVGLACLNAGVVGPRLPVWEQRPEDWRWVLSVNLGGVVNGLTAFIPGLMKQGSGHVLVTASTAALNPVHGGGNGPYAASKHAVLGLCETLREDLGAAGHPVGVSVLCPGPVATRIRDAARNRPDAAGEPRSPSPSFENTITTIDADTAAARALAGVDAGRFLVLTNPGSETEAGARFARLERDLVVE</sequence>
<name>A0A5N0VJB8_9PSEU</name>
<dbReference type="PROSITE" id="PS00061">
    <property type="entry name" value="ADH_SHORT"/>
    <property type="match status" value="1"/>
</dbReference>
<gene>
    <name evidence="5" type="ORF">FPZ12_002660</name>
</gene>
<reference evidence="5" key="1">
    <citation type="submission" date="2019-09" db="EMBL/GenBank/DDBJ databases">
        <authorList>
            <person name="Teo W.F.A."/>
            <person name="Duangmal K."/>
        </authorList>
    </citation>
    <scope>NUCLEOTIDE SEQUENCE [LARGE SCALE GENOMIC DNA]</scope>
    <source>
        <strain evidence="5">K81G1</strain>
    </source>
</reference>
<dbReference type="SUPFAM" id="SSF51735">
    <property type="entry name" value="NAD(P)-binding Rossmann-fold domains"/>
    <property type="match status" value="1"/>
</dbReference>
<dbReference type="GO" id="GO:0016491">
    <property type="term" value="F:oxidoreductase activity"/>
    <property type="evidence" value="ECO:0007669"/>
    <property type="project" value="UniProtKB-KW"/>
</dbReference>
<evidence type="ECO:0000256" key="1">
    <source>
        <dbReference type="ARBA" id="ARBA00006484"/>
    </source>
</evidence>
<evidence type="ECO:0000256" key="3">
    <source>
        <dbReference type="ARBA" id="ARBA00023002"/>
    </source>
</evidence>
<dbReference type="InterPro" id="IPR002347">
    <property type="entry name" value="SDR_fam"/>
</dbReference>